<organism evidence="1 2">
    <name type="scientific">Mesorhizobium robiniae</name>
    <dbReference type="NCBI Taxonomy" id="559315"/>
    <lineage>
        <taxon>Bacteria</taxon>
        <taxon>Pseudomonadati</taxon>
        <taxon>Pseudomonadota</taxon>
        <taxon>Alphaproteobacteria</taxon>
        <taxon>Hyphomicrobiales</taxon>
        <taxon>Phyllobacteriaceae</taxon>
        <taxon>Mesorhizobium</taxon>
    </lineage>
</organism>
<dbReference type="EMBL" id="JBEPMC010000008">
    <property type="protein sequence ID" value="MET3581399.1"/>
    <property type="molecule type" value="Genomic_DNA"/>
</dbReference>
<protein>
    <recommendedName>
        <fullName evidence="3">ABC transporter ATP-binding protein</fullName>
    </recommendedName>
</protein>
<name>A0ABV2GSY4_9HYPH</name>
<dbReference type="Proteomes" id="UP001549204">
    <property type="component" value="Unassembled WGS sequence"/>
</dbReference>
<evidence type="ECO:0008006" key="3">
    <source>
        <dbReference type="Google" id="ProtNLM"/>
    </source>
</evidence>
<evidence type="ECO:0000313" key="1">
    <source>
        <dbReference type="EMBL" id="MET3581399.1"/>
    </source>
</evidence>
<sequence>MVACVTFQDLTLSYNSHPATHHLDGIVRPAMRVRHVSHGTA</sequence>
<comment type="caution">
    <text evidence="1">The sequence shown here is derived from an EMBL/GenBank/DDBJ whole genome shotgun (WGS) entry which is preliminary data.</text>
</comment>
<accession>A0ABV2GSY4</accession>
<reference evidence="1 2" key="1">
    <citation type="submission" date="2024-06" db="EMBL/GenBank/DDBJ databases">
        <title>Genomic Encyclopedia of Type Strains, Phase IV (KMG-IV): sequencing the most valuable type-strain genomes for metagenomic binning, comparative biology and taxonomic classification.</title>
        <authorList>
            <person name="Goeker M."/>
        </authorList>
    </citation>
    <scope>NUCLEOTIDE SEQUENCE [LARGE SCALE GENOMIC DNA]</scope>
    <source>
        <strain evidence="1 2">DSM 100022</strain>
    </source>
</reference>
<gene>
    <name evidence="1" type="ORF">ABID19_004450</name>
</gene>
<keyword evidence="2" id="KW-1185">Reference proteome</keyword>
<proteinExistence type="predicted"/>
<evidence type="ECO:0000313" key="2">
    <source>
        <dbReference type="Proteomes" id="UP001549204"/>
    </source>
</evidence>